<evidence type="ECO:0000259" key="3">
    <source>
        <dbReference type="Pfam" id="PF00196"/>
    </source>
</evidence>
<gene>
    <name evidence="4" type="ORF">SAMN04488081_1751</name>
</gene>
<reference evidence="4 5" key="1">
    <citation type="submission" date="2016-10" db="EMBL/GenBank/DDBJ databases">
        <authorList>
            <person name="Varghese N."/>
            <person name="Submissions S."/>
        </authorList>
    </citation>
    <scope>NUCLEOTIDE SEQUENCE [LARGE SCALE GENOMIC DNA]</scope>
    <source>
        <strain evidence="4 5">DSM 20748</strain>
    </source>
</reference>
<dbReference type="InterPro" id="IPR000792">
    <property type="entry name" value="Tscrpt_reg_LuxR_C"/>
</dbReference>
<evidence type="ECO:0000256" key="1">
    <source>
        <dbReference type="ARBA" id="ARBA00023015"/>
    </source>
</evidence>
<evidence type="ECO:0000256" key="2">
    <source>
        <dbReference type="ARBA" id="ARBA00023163"/>
    </source>
</evidence>
<dbReference type="InterPro" id="IPR036388">
    <property type="entry name" value="WH-like_DNA-bd_sf"/>
</dbReference>
<comment type="caution">
    <text evidence="4">The sequence shown here is derived from an EMBL/GenBank/DDBJ whole genome shotgun (WGS) entry which is preliminary data.</text>
</comment>
<dbReference type="Pfam" id="PF00196">
    <property type="entry name" value="GerE"/>
    <property type="match status" value="1"/>
</dbReference>
<evidence type="ECO:0000313" key="5">
    <source>
        <dbReference type="Proteomes" id="UP000198647"/>
    </source>
</evidence>
<dbReference type="GO" id="GO:0000428">
    <property type="term" value="C:DNA-directed RNA polymerase complex"/>
    <property type="evidence" value="ECO:0007669"/>
    <property type="project" value="UniProtKB-KW"/>
</dbReference>
<dbReference type="InterPro" id="IPR016032">
    <property type="entry name" value="Sig_transdc_resp-reg_C-effctor"/>
</dbReference>
<keyword evidence="5" id="KW-1185">Reference proteome</keyword>
<dbReference type="PRINTS" id="PR00038">
    <property type="entry name" value="HTHLUXR"/>
</dbReference>
<dbReference type="SUPFAM" id="SSF46894">
    <property type="entry name" value="C-terminal effector domain of the bipartite response regulators"/>
    <property type="match status" value="1"/>
</dbReference>
<organism evidence="4 5">
    <name type="scientific">Salimicrobium album</name>
    <dbReference type="NCBI Taxonomy" id="50717"/>
    <lineage>
        <taxon>Bacteria</taxon>
        <taxon>Bacillati</taxon>
        <taxon>Bacillota</taxon>
        <taxon>Bacilli</taxon>
        <taxon>Bacillales</taxon>
        <taxon>Bacillaceae</taxon>
        <taxon>Salimicrobium</taxon>
    </lineage>
</organism>
<dbReference type="EMBL" id="FNOS01000004">
    <property type="protein sequence ID" value="SDX96770.1"/>
    <property type="molecule type" value="Genomic_DNA"/>
</dbReference>
<feature type="domain" description="HTH luxR-type" evidence="3">
    <location>
        <begin position="100"/>
        <end position="140"/>
    </location>
</feature>
<keyword evidence="2" id="KW-0804">Transcription</keyword>
<proteinExistence type="predicted"/>
<dbReference type="Proteomes" id="UP000198647">
    <property type="component" value="Unassembled WGS sequence"/>
</dbReference>
<dbReference type="InterPro" id="IPR013325">
    <property type="entry name" value="RNA_pol_sigma_r2"/>
</dbReference>
<sequence length="149" mass="17784">MNIKPFPDYYPMIMDVLHLLRVPPPYEDERQDAYFVYHRCAGNYNPSRSKFSTYYYQELKFHYQSALRKSKRRKEILTATPPRLPSVHIDHYFIHPGFNDREEKIFTYSMEGYTTEDIASLLAISKSTVLRERKKLRQKLSSYVSLSTD</sequence>
<keyword evidence="1" id="KW-0805">Transcription regulation</keyword>
<dbReference type="RefSeq" id="WP_093107208.1">
    <property type="nucleotide sequence ID" value="NZ_FNOS01000004.1"/>
</dbReference>
<name>A0A1H3G0T8_9BACI</name>
<accession>A0A1H3G0T8</accession>
<keyword evidence="4" id="KW-0240">DNA-directed RNA polymerase</keyword>
<dbReference type="SUPFAM" id="SSF88946">
    <property type="entry name" value="Sigma2 domain of RNA polymerase sigma factors"/>
    <property type="match status" value="1"/>
</dbReference>
<dbReference type="Gene3D" id="1.10.10.10">
    <property type="entry name" value="Winged helix-like DNA-binding domain superfamily/Winged helix DNA-binding domain"/>
    <property type="match status" value="1"/>
</dbReference>
<protein>
    <submittedName>
        <fullName evidence="4">DNA-directed RNA polymerase specialized sigma subunit, sigma24 family</fullName>
    </submittedName>
</protein>
<evidence type="ECO:0000313" key="4">
    <source>
        <dbReference type="EMBL" id="SDX96770.1"/>
    </source>
</evidence>